<dbReference type="Proteomes" id="UP000176504">
    <property type="component" value="Unassembled WGS sequence"/>
</dbReference>
<evidence type="ECO:0000256" key="2">
    <source>
        <dbReference type="ARBA" id="ARBA00022730"/>
    </source>
</evidence>
<feature type="region of interest" description="Disordered" evidence="8">
    <location>
        <begin position="67"/>
        <end position="103"/>
    </location>
</feature>
<dbReference type="HAMAP" id="MF_00500">
    <property type="entry name" value="Ribosomal_bS20"/>
    <property type="match status" value="1"/>
</dbReference>
<evidence type="ECO:0000256" key="5">
    <source>
        <dbReference type="ARBA" id="ARBA00023274"/>
    </source>
</evidence>
<evidence type="ECO:0000256" key="8">
    <source>
        <dbReference type="SAM" id="MobiDB-lite"/>
    </source>
</evidence>
<evidence type="ECO:0000256" key="4">
    <source>
        <dbReference type="ARBA" id="ARBA00022980"/>
    </source>
</evidence>
<comment type="function">
    <text evidence="7">Binds directly to 16S ribosomal RNA.</text>
</comment>
<feature type="compositionally biased region" description="Basic residues" evidence="8">
    <location>
        <begin position="67"/>
        <end position="96"/>
    </location>
</feature>
<evidence type="ECO:0000256" key="1">
    <source>
        <dbReference type="ARBA" id="ARBA00007634"/>
    </source>
</evidence>
<dbReference type="SUPFAM" id="SSF46992">
    <property type="entry name" value="Ribosomal protein S20"/>
    <property type="match status" value="1"/>
</dbReference>
<dbReference type="GO" id="GO:0003735">
    <property type="term" value="F:structural constituent of ribosome"/>
    <property type="evidence" value="ECO:0007669"/>
    <property type="project" value="InterPro"/>
</dbReference>
<sequence>MANTKSALKALRQSKKRASENLFWKERVRSLVREIKTPTSNPDILNEQFSKLQSYLDKAVKNKVIHKNKAARLKSRVLKAAHAKSTKPKPSKGSKPHKSEPDK</sequence>
<evidence type="ECO:0000256" key="7">
    <source>
        <dbReference type="HAMAP-Rule" id="MF_00500"/>
    </source>
</evidence>
<proteinExistence type="inferred from homology"/>
<keyword evidence="3 7" id="KW-0694">RNA-binding</keyword>
<dbReference type="Gene3D" id="1.20.58.110">
    <property type="entry name" value="Ribosomal protein S20"/>
    <property type="match status" value="1"/>
</dbReference>
<evidence type="ECO:0000256" key="6">
    <source>
        <dbReference type="ARBA" id="ARBA00035136"/>
    </source>
</evidence>
<keyword evidence="4 7" id="KW-0689">Ribosomal protein</keyword>
<evidence type="ECO:0000313" key="9">
    <source>
        <dbReference type="EMBL" id="OGC55237.1"/>
    </source>
</evidence>
<comment type="similarity">
    <text evidence="1 7">Belongs to the bacterial ribosomal protein bS20 family.</text>
</comment>
<dbReference type="InterPro" id="IPR002583">
    <property type="entry name" value="Ribosomal_bS20"/>
</dbReference>
<dbReference type="GO" id="GO:0015935">
    <property type="term" value="C:small ribosomal subunit"/>
    <property type="evidence" value="ECO:0007669"/>
    <property type="project" value="TreeGrafter"/>
</dbReference>
<dbReference type="EMBL" id="MEVI01000003">
    <property type="protein sequence ID" value="OGC55237.1"/>
    <property type="molecule type" value="Genomic_DNA"/>
</dbReference>
<dbReference type="GO" id="GO:0070181">
    <property type="term" value="F:small ribosomal subunit rRNA binding"/>
    <property type="evidence" value="ECO:0007669"/>
    <property type="project" value="TreeGrafter"/>
</dbReference>
<dbReference type="AlphaFoldDB" id="A0A1F4VDK4"/>
<organism evidence="9 10">
    <name type="scientific">candidate division WWE3 bacterium RIFCSPLOWO2_01_FULL_41_18</name>
    <dbReference type="NCBI Taxonomy" id="1802625"/>
    <lineage>
        <taxon>Bacteria</taxon>
        <taxon>Katanobacteria</taxon>
    </lineage>
</organism>
<accession>A0A1F4VDK4</accession>
<dbReference type="Pfam" id="PF01649">
    <property type="entry name" value="Ribosomal_S20p"/>
    <property type="match status" value="1"/>
</dbReference>
<dbReference type="NCBIfam" id="TIGR00029">
    <property type="entry name" value="S20"/>
    <property type="match status" value="1"/>
</dbReference>
<dbReference type="PANTHER" id="PTHR33398:SF1">
    <property type="entry name" value="SMALL RIBOSOMAL SUBUNIT PROTEIN BS20C"/>
    <property type="match status" value="1"/>
</dbReference>
<evidence type="ECO:0000313" key="10">
    <source>
        <dbReference type="Proteomes" id="UP000176504"/>
    </source>
</evidence>
<evidence type="ECO:0000256" key="3">
    <source>
        <dbReference type="ARBA" id="ARBA00022884"/>
    </source>
</evidence>
<dbReference type="GO" id="GO:0006412">
    <property type="term" value="P:translation"/>
    <property type="evidence" value="ECO:0007669"/>
    <property type="project" value="UniProtKB-UniRule"/>
</dbReference>
<comment type="caution">
    <text evidence="9">The sequence shown here is derived from an EMBL/GenBank/DDBJ whole genome shotgun (WGS) entry which is preliminary data.</text>
</comment>
<reference evidence="9 10" key="1">
    <citation type="journal article" date="2016" name="Nat. Commun.">
        <title>Thousands of microbial genomes shed light on interconnected biogeochemical processes in an aquifer system.</title>
        <authorList>
            <person name="Anantharaman K."/>
            <person name="Brown C.T."/>
            <person name="Hug L.A."/>
            <person name="Sharon I."/>
            <person name="Castelle C.J."/>
            <person name="Probst A.J."/>
            <person name="Thomas B.C."/>
            <person name="Singh A."/>
            <person name="Wilkins M.J."/>
            <person name="Karaoz U."/>
            <person name="Brodie E.L."/>
            <person name="Williams K.H."/>
            <person name="Hubbard S.S."/>
            <person name="Banfield J.F."/>
        </authorList>
    </citation>
    <scope>NUCLEOTIDE SEQUENCE [LARGE SCALE GENOMIC DNA]</scope>
</reference>
<keyword evidence="2 7" id="KW-0699">rRNA-binding</keyword>
<dbReference type="InterPro" id="IPR036510">
    <property type="entry name" value="Ribosomal_bS20_sf"/>
</dbReference>
<dbReference type="PANTHER" id="PTHR33398">
    <property type="entry name" value="30S RIBOSOMAL PROTEIN S20"/>
    <property type="match status" value="1"/>
</dbReference>
<gene>
    <name evidence="7" type="primary">rpsT</name>
    <name evidence="9" type="ORF">A3A78_04655</name>
</gene>
<protein>
    <recommendedName>
        <fullName evidence="6 7">Small ribosomal subunit protein bS20</fullName>
    </recommendedName>
</protein>
<keyword evidence="5 7" id="KW-0687">Ribonucleoprotein</keyword>
<name>A0A1F4VDK4_UNCKA</name>